<feature type="coiled-coil region" evidence="4">
    <location>
        <begin position="390"/>
        <end position="420"/>
    </location>
</feature>
<evidence type="ECO:0000256" key="1">
    <source>
        <dbReference type="ARBA" id="ARBA00006930"/>
    </source>
</evidence>
<dbReference type="Pfam" id="PF13558">
    <property type="entry name" value="SbcC_Walker_B"/>
    <property type="match status" value="1"/>
</dbReference>
<accession>A0A5C4UVL5</accession>
<feature type="region of interest" description="Disordered" evidence="5">
    <location>
        <begin position="282"/>
        <end position="325"/>
    </location>
</feature>
<dbReference type="RefSeq" id="WP_139647358.1">
    <property type="nucleotide sequence ID" value="NZ_VDGT01000016.1"/>
</dbReference>
<sequence>MRLHALTVTAFGPFAGTQRIDFDRLAAGGLFLLHGPTGAGKTSVLDAVAYALYGSVPGARQGSVHALRSDHADPGTRTEVVLELTVAGRRWELTRGPEQQRPKRRGGGTTRERARSLLRERRTPDGPWTALSSSHQEIAHEVGEVLGMNRDQFCQVVLLPQGDFARFLRAGAEDRARLLGRLFDTRRFRAAEDHLAERRARAAERVGTGDERLLAAGHRVRQAAGDAPELADHRWAQLSAGDLELADAVLEFAALARSGARERAAVAAQALAAAEAAEAGARERHTETVERARLRRSHAEASERAEALRRRRPEREATRRRLERAGAAATVAPTLRLREAAAEEHRAAVEAARAARAALEGPEPAPDAPAAALAAAEREARTRLGALAAARAAEERAEALAAELARLAAAEDERRAAIEDADARLADWPAAAERLRERRERARAAGAGLPRLAERVAEAEARARAAERRDALAEAAAGARAAALEARERAADAFDTWLRLKDRRLAGIAAELAAGLAPGEPCAVCGSREHPEPAPPGADPVDPAAEEAAGAAHRAAEAARDEAERRVAAREAEHATALAAAGDRSTAALAAELAEATAERDAAREESADEPAAAAALERAERAHAELTATRRAAEQELAADAARAGALEAERAALAADIARARDGAPSVAARAAALGRRAEALAAAGAAVRAAEETAARAKTADARCADAAYAAGFATPAEARAAALAPEERRAAEERLERGRAEEAEVAALLADPRAVAAVEGPPADPAASQADWQAATARLRAAVSAEAAARQRCAELDALGDALADETRALAPLREESRRIAGIAGLAAGTSPQNEYRMRLETYVLAARLEQVAEAATVRLRRMSAGRYALVHSDARAAHRARSGLGLNVLDAWTGRARDTATLSGGESFFVSLALALGLADVVSAEAGGRRLETLFVDEGFGSLDEQSLDEVLDVLDGLREHDRHVGIVSHVPDLRARIPSQLEILKTRHGSTVRHRDHPTGA</sequence>
<dbReference type="AlphaFoldDB" id="A0A5C4UVL5"/>
<comment type="subunit">
    <text evidence="2">Heterodimer of SbcC and SbcD.</text>
</comment>
<dbReference type="OrthoDB" id="9795626at2"/>
<dbReference type="GO" id="GO:0016887">
    <property type="term" value="F:ATP hydrolysis activity"/>
    <property type="evidence" value="ECO:0007669"/>
    <property type="project" value="InterPro"/>
</dbReference>
<comment type="similarity">
    <text evidence="1">Belongs to the SMC family. SbcC subfamily.</text>
</comment>
<evidence type="ECO:0000256" key="4">
    <source>
        <dbReference type="SAM" id="Coils"/>
    </source>
</evidence>
<dbReference type="SUPFAM" id="SSF52540">
    <property type="entry name" value="P-loop containing nucleoside triphosphate hydrolases"/>
    <property type="match status" value="1"/>
</dbReference>
<evidence type="ECO:0000259" key="6">
    <source>
        <dbReference type="Pfam" id="PF13476"/>
    </source>
</evidence>
<gene>
    <name evidence="7" type="ORF">FH715_20200</name>
</gene>
<feature type="region of interest" description="Disordered" evidence="5">
    <location>
        <begin position="526"/>
        <end position="567"/>
    </location>
</feature>
<dbReference type="InterPro" id="IPR038729">
    <property type="entry name" value="Rad50/SbcC_AAA"/>
</dbReference>
<evidence type="ECO:0000256" key="5">
    <source>
        <dbReference type="SAM" id="MobiDB-lite"/>
    </source>
</evidence>
<dbReference type="PANTHER" id="PTHR32114">
    <property type="entry name" value="ABC TRANSPORTER ABCH.3"/>
    <property type="match status" value="1"/>
</dbReference>
<name>A0A5C4UVL5_9ACTN</name>
<feature type="region of interest" description="Disordered" evidence="5">
    <location>
        <begin position="92"/>
        <end position="133"/>
    </location>
</feature>
<protein>
    <recommendedName>
        <fullName evidence="3">Nuclease SbcCD subunit C</fullName>
    </recommendedName>
</protein>
<feature type="compositionally biased region" description="Basic and acidic residues" evidence="5">
    <location>
        <begin position="110"/>
        <end position="124"/>
    </location>
</feature>
<keyword evidence="8" id="KW-1185">Reference proteome</keyword>
<evidence type="ECO:0000256" key="3">
    <source>
        <dbReference type="ARBA" id="ARBA00013368"/>
    </source>
</evidence>
<feature type="coiled-coil region" evidence="4">
    <location>
        <begin position="449"/>
        <end position="476"/>
    </location>
</feature>
<organism evidence="7 8">
    <name type="scientific">Streptomyces sedi</name>
    <dbReference type="NCBI Taxonomy" id="555059"/>
    <lineage>
        <taxon>Bacteria</taxon>
        <taxon>Bacillati</taxon>
        <taxon>Actinomycetota</taxon>
        <taxon>Actinomycetes</taxon>
        <taxon>Kitasatosporales</taxon>
        <taxon>Streptomycetaceae</taxon>
        <taxon>Streptomyces</taxon>
    </lineage>
</organism>
<evidence type="ECO:0000313" key="8">
    <source>
        <dbReference type="Proteomes" id="UP000311713"/>
    </source>
</evidence>
<feature type="compositionally biased region" description="Basic and acidic residues" evidence="5">
    <location>
        <begin position="282"/>
        <end position="324"/>
    </location>
</feature>
<evidence type="ECO:0000313" key="7">
    <source>
        <dbReference type="EMBL" id="TNM27730.1"/>
    </source>
</evidence>
<dbReference type="Proteomes" id="UP000311713">
    <property type="component" value="Unassembled WGS sequence"/>
</dbReference>
<dbReference type="Gene3D" id="3.40.50.300">
    <property type="entry name" value="P-loop containing nucleotide triphosphate hydrolases"/>
    <property type="match status" value="2"/>
</dbReference>
<comment type="caution">
    <text evidence="7">The sequence shown here is derived from an EMBL/GenBank/DDBJ whole genome shotgun (WGS) entry which is preliminary data.</text>
</comment>
<dbReference type="GO" id="GO:0006302">
    <property type="term" value="P:double-strand break repair"/>
    <property type="evidence" value="ECO:0007669"/>
    <property type="project" value="InterPro"/>
</dbReference>
<dbReference type="Pfam" id="PF13476">
    <property type="entry name" value="AAA_23"/>
    <property type="match status" value="1"/>
</dbReference>
<feature type="compositionally biased region" description="Basic and acidic residues" evidence="5">
    <location>
        <begin position="92"/>
        <end position="101"/>
    </location>
</feature>
<feature type="domain" description="Rad50/SbcC-type AAA" evidence="6">
    <location>
        <begin position="6"/>
        <end position="179"/>
    </location>
</feature>
<proteinExistence type="inferred from homology"/>
<reference evidence="7 8" key="1">
    <citation type="submission" date="2019-06" db="EMBL/GenBank/DDBJ databases">
        <title>Draft genome of Streptomyces sedi sp. JCM16909.</title>
        <authorList>
            <person name="Klykleung N."/>
            <person name="Tanasupawat S."/>
            <person name="Kudo T."/>
            <person name="Yuki M."/>
            <person name="Ohkuma M."/>
        </authorList>
    </citation>
    <scope>NUCLEOTIDE SEQUENCE [LARGE SCALE GENOMIC DNA]</scope>
    <source>
        <strain evidence="7 8">JCM 16909</strain>
    </source>
</reference>
<dbReference type="EMBL" id="VDGT01000016">
    <property type="protein sequence ID" value="TNM27730.1"/>
    <property type="molecule type" value="Genomic_DNA"/>
</dbReference>
<feature type="compositionally biased region" description="Low complexity" evidence="5">
    <location>
        <begin position="539"/>
        <end position="553"/>
    </location>
</feature>
<keyword evidence="4" id="KW-0175">Coiled coil</keyword>
<feature type="compositionally biased region" description="Basic and acidic residues" evidence="5">
    <location>
        <begin position="554"/>
        <end position="567"/>
    </location>
</feature>
<dbReference type="InterPro" id="IPR027417">
    <property type="entry name" value="P-loop_NTPase"/>
</dbReference>
<dbReference type="PANTHER" id="PTHR32114:SF2">
    <property type="entry name" value="ABC TRANSPORTER ABCH.3"/>
    <property type="match status" value="1"/>
</dbReference>
<evidence type="ECO:0000256" key="2">
    <source>
        <dbReference type="ARBA" id="ARBA00011322"/>
    </source>
</evidence>